<evidence type="ECO:0000259" key="3">
    <source>
        <dbReference type="Pfam" id="PF14571"/>
    </source>
</evidence>
<accession>A0A1J7I513</accession>
<keyword evidence="5" id="KW-1185">Reference proteome</keyword>
<reference evidence="4 5" key="1">
    <citation type="journal article" date="2017" name="Plant Biotechnol. J.">
        <title>A comprehensive draft genome sequence for lupin (Lupinus angustifolius), an emerging health food: insights into plant-microbe interactions and legume evolution.</title>
        <authorList>
            <person name="Hane J.K."/>
            <person name="Ming Y."/>
            <person name="Kamphuis L.G."/>
            <person name="Nelson M.N."/>
            <person name="Garg G."/>
            <person name="Atkins C.A."/>
            <person name="Bayer P.E."/>
            <person name="Bravo A."/>
            <person name="Bringans S."/>
            <person name="Cannon S."/>
            <person name="Edwards D."/>
            <person name="Foley R."/>
            <person name="Gao L.L."/>
            <person name="Harrison M.J."/>
            <person name="Huang W."/>
            <person name="Hurgobin B."/>
            <person name="Li S."/>
            <person name="Liu C.W."/>
            <person name="McGrath A."/>
            <person name="Morahan G."/>
            <person name="Murray J."/>
            <person name="Weller J."/>
            <person name="Jian J."/>
            <person name="Singh K.B."/>
        </authorList>
    </citation>
    <scope>NUCLEOTIDE SEQUENCE [LARGE SCALE GENOMIC DNA]</scope>
    <source>
        <strain evidence="5">cv. Tanjil</strain>
        <tissue evidence="4">Whole plant</tissue>
    </source>
</reference>
<comment type="similarity">
    <text evidence="1">Belongs to the Di19 family.</text>
</comment>
<proteinExistence type="inferred from homology"/>
<dbReference type="STRING" id="3871.A0A1J7I513"/>
<dbReference type="OMA" id="KVRRCEF"/>
<evidence type="ECO:0000259" key="2">
    <source>
        <dbReference type="Pfam" id="PF05605"/>
    </source>
</evidence>
<evidence type="ECO:0008006" key="6">
    <source>
        <dbReference type="Google" id="ProtNLM"/>
    </source>
</evidence>
<dbReference type="PANTHER" id="PTHR31875:SF23">
    <property type="entry name" value="PROTEIN DEHYDRATION-INDUCED 19 HOMOLOG 4"/>
    <property type="match status" value="1"/>
</dbReference>
<dbReference type="InterPro" id="IPR027935">
    <property type="entry name" value="Di19_C"/>
</dbReference>
<evidence type="ECO:0000313" key="5">
    <source>
        <dbReference type="Proteomes" id="UP000188354"/>
    </source>
</evidence>
<protein>
    <recommendedName>
        <fullName evidence="6">Drought induced 19 protein type zinc-binding domain-containing protein</fullName>
    </recommendedName>
</protein>
<dbReference type="InterPro" id="IPR008598">
    <property type="entry name" value="Di19_Zn-bd"/>
</dbReference>
<name>A0A1J7I513_LUPAN</name>
<dbReference type="Gramene" id="OIW13730">
    <property type="protein sequence ID" value="OIW13730"/>
    <property type="gene ID" value="TanjilG_17909"/>
</dbReference>
<feature type="domain" description="Di19 zinc-binding" evidence="2">
    <location>
        <begin position="35"/>
        <end position="65"/>
    </location>
</feature>
<dbReference type="Pfam" id="PF05605">
    <property type="entry name" value="zf-Di19"/>
    <property type="match status" value="1"/>
</dbReference>
<evidence type="ECO:0000313" key="4">
    <source>
        <dbReference type="EMBL" id="OIW13730.1"/>
    </source>
</evidence>
<gene>
    <name evidence="4" type="ORF">TanjilG_17909</name>
</gene>
<feature type="domain" description="Di19 C-terminal" evidence="3">
    <location>
        <begin position="79"/>
        <end position="178"/>
    </location>
</feature>
<dbReference type="AlphaFoldDB" id="A0A1J7I513"/>
<evidence type="ECO:0000256" key="1">
    <source>
        <dbReference type="ARBA" id="ARBA00007109"/>
    </source>
</evidence>
<dbReference type="Pfam" id="PF14571">
    <property type="entry name" value="Di19_C"/>
    <property type="match status" value="1"/>
</dbReference>
<dbReference type="Proteomes" id="UP000188354">
    <property type="component" value="Chromosome LG04"/>
</dbReference>
<sequence length="183" mass="20115">MDSHSWFSALLSNSQSELYLGGHDDLDGRDDLSAEFICPFCAEDYDVVSLCCHIDEEHPLEAKNGRKRRLTKGGSSSTFSILRKELREGALQSLLADSSCTASATSEPDPLLSSLIFSPPAADESANAQPWPSVEATLVKESSKDGFLERNPQKLSEEDQVEKVRRCEFVQGLLMSTILDDNS</sequence>
<dbReference type="EMBL" id="CM007364">
    <property type="protein sequence ID" value="OIW13730.1"/>
    <property type="molecule type" value="Genomic_DNA"/>
</dbReference>
<organism evidence="4 5">
    <name type="scientific">Lupinus angustifolius</name>
    <name type="common">Narrow-leaved blue lupine</name>
    <dbReference type="NCBI Taxonomy" id="3871"/>
    <lineage>
        <taxon>Eukaryota</taxon>
        <taxon>Viridiplantae</taxon>
        <taxon>Streptophyta</taxon>
        <taxon>Embryophyta</taxon>
        <taxon>Tracheophyta</taxon>
        <taxon>Spermatophyta</taxon>
        <taxon>Magnoliopsida</taxon>
        <taxon>eudicotyledons</taxon>
        <taxon>Gunneridae</taxon>
        <taxon>Pentapetalae</taxon>
        <taxon>rosids</taxon>
        <taxon>fabids</taxon>
        <taxon>Fabales</taxon>
        <taxon>Fabaceae</taxon>
        <taxon>Papilionoideae</taxon>
        <taxon>50 kb inversion clade</taxon>
        <taxon>genistoids sensu lato</taxon>
        <taxon>core genistoids</taxon>
        <taxon>Genisteae</taxon>
        <taxon>Lupinus</taxon>
    </lineage>
</organism>
<dbReference type="InterPro" id="IPR033347">
    <property type="entry name" value="Di19"/>
</dbReference>
<dbReference type="PANTHER" id="PTHR31875">
    <property type="entry name" value="PROTEIN DEHYDRATION-INDUCED 19"/>
    <property type="match status" value="1"/>
</dbReference>